<keyword evidence="8" id="KW-1185">Reference proteome</keyword>
<dbReference type="PANTHER" id="PTHR33491">
    <property type="entry name" value="OSJNBA0016N04.9 PROTEIN"/>
    <property type="match status" value="1"/>
</dbReference>
<evidence type="ECO:0000259" key="6">
    <source>
        <dbReference type="Pfam" id="PF13947"/>
    </source>
</evidence>
<dbReference type="Proteomes" id="UP001054252">
    <property type="component" value="Unassembled WGS sequence"/>
</dbReference>
<protein>
    <recommendedName>
        <fullName evidence="6">Wall-associated receptor kinase galacturonan-binding domain-containing protein</fullName>
    </recommendedName>
</protein>
<evidence type="ECO:0000313" key="7">
    <source>
        <dbReference type="EMBL" id="GKV26881.1"/>
    </source>
</evidence>
<keyword evidence="4" id="KW-1133">Transmembrane helix</keyword>
<organism evidence="7 8">
    <name type="scientific">Rubroshorea leprosula</name>
    <dbReference type="NCBI Taxonomy" id="152421"/>
    <lineage>
        <taxon>Eukaryota</taxon>
        <taxon>Viridiplantae</taxon>
        <taxon>Streptophyta</taxon>
        <taxon>Embryophyta</taxon>
        <taxon>Tracheophyta</taxon>
        <taxon>Spermatophyta</taxon>
        <taxon>Magnoliopsida</taxon>
        <taxon>eudicotyledons</taxon>
        <taxon>Gunneridae</taxon>
        <taxon>Pentapetalae</taxon>
        <taxon>rosids</taxon>
        <taxon>malvids</taxon>
        <taxon>Malvales</taxon>
        <taxon>Dipterocarpaceae</taxon>
        <taxon>Rubroshorea</taxon>
    </lineage>
</organism>
<dbReference type="EMBL" id="BPVZ01000073">
    <property type="protein sequence ID" value="GKV26881.1"/>
    <property type="molecule type" value="Genomic_DNA"/>
</dbReference>
<dbReference type="GO" id="GO:0016020">
    <property type="term" value="C:membrane"/>
    <property type="evidence" value="ECO:0007669"/>
    <property type="project" value="UniProtKB-SubCell"/>
</dbReference>
<name>A0AAV5KQP2_9ROSI</name>
<gene>
    <name evidence="7" type="ORF">SLEP1_g36099</name>
</gene>
<proteinExistence type="predicted"/>
<reference evidence="7 8" key="1">
    <citation type="journal article" date="2021" name="Commun. Biol.">
        <title>The genome of Shorea leprosula (Dipterocarpaceae) highlights the ecological relevance of drought in aseasonal tropical rainforests.</title>
        <authorList>
            <person name="Ng K.K.S."/>
            <person name="Kobayashi M.J."/>
            <person name="Fawcett J.A."/>
            <person name="Hatakeyama M."/>
            <person name="Paape T."/>
            <person name="Ng C.H."/>
            <person name="Ang C.C."/>
            <person name="Tnah L.H."/>
            <person name="Lee C.T."/>
            <person name="Nishiyama T."/>
            <person name="Sese J."/>
            <person name="O'Brien M.J."/>
            <person name="Copetti D."/>
            <person name="Mohd Noor M.I."/>
            <person name="Ong R.C."/>
            <person name="Putra M."/>
            <person name="Sireger I.Z."/>
            <person name="Indrioko S."/>
            <person name="Kosugi Y."/>
            <person name="Izuno A."/>
            <person name="Isagi Y."/>
            <person name="Lee S.L."/>
            <person name="Shimizu K.K."/>
        </authorList>
    </citation>
    <scope>NUCLEOTIDE SEQUENCE [LARGE SCALE GENOMIC DNA]</scope>
    <source>
        <strain evidence="7">214</strain>
    </source>
</reference>
<keyword evidence="5" id="KW-0472">Membrane</keyword>
<dbReference type="AlphaFoldDB" id="A0AAV5KQP2"/>
<keyword evidence="3" id="KW-0732">Signal</keyword>
<comment type="caution">
    <text evidence="7">The sequence shown here is derived from an EMBL/GenBank/DDBJ whole genome shotgun (WGS) entry which is preliminary data.</text>
</comment>
<evidence type="ECO:0000313" key="8">
    <source>
        <dbReference type="Proteomes" id="UP001054252"/>
    </source>
</evidence>
<evidence type="ECO:0000256" key="3">
    <source>
        <dbReference type="ARBA" id="ARBA00022729"/>
    </source>
</evidence>
<sequence length="202" mass="22304">MIESAAGQALVNPGCRQHSCGDVKIPYPFGIGVGCYMNTWFEVSCGRNETPKLTSVDIEVLYFSLDQSTVAVKRPIIANCSGAITGKSVNLSGSPFMSSLREELSFRPSKIEYVQDMFTWMISEEYASQLPHTYPDAFRCFQPNISSYPYSLVFDDPYLDPNGAQLHNSSMPPNGSRQCACEPGFQGNPYLPFGCKGKLFFG</sequence>
<dbReference type="GO" id="GO:0030247">
    <property type="term" value="F:polysaccharide binding"/>
    <property type="evidence" value="ECO:0007669"/>
    <property type="project" value="InterPro"/>
</dbReference>
<feature type="domain" description="Wall-associated receptor kinase galacturonan-binding" evidence="6">
    <location>
        <begin position="15"/>
        <end position="73"/>
    </location>
</feature>
<evidence type="ECO:0000256" key="1">
    <source>
        <dbReference type="ARBA" id="ARBA00004167"/>
    </source>
</evidence>
<keyword evidence="2" id="KW-0812">Transmembrane</keyword>
<comment type="subcellular location">
    <subcellularLocation>
        <location evidence="1">Membrane</location>
        <topology evidence="1">Single-pass membrane protein</topology>
    </subcellularLocation>
</comment>
<evidence type="ECO:0000256" key="4">
    <source>
        <dbReference type="ARBA" id="ARBA00022989"/>
    </source>
</evidence>
<dbReference type="Pfam" id="PF13947">
    <property type="entry name" value="GUB_WAK_bind"/>
    <property type="match status" value="1"/>
</dbReference>
<dbReference type="InterPro" id="IPR025287">
    <property type="entry name" value="WAK_GUB"/>
</dbReference>
<evidence type="ECO:0000256" key="2">
    <source>
        <dbReference type="ARBA" id="ARBA00022692"/>
    </source>
</evidence>
<evidence type="ECO:0000256" key="5">
    <source>
        <dbReference type="ARBA" id="ARBA00023136"/>
    </source>
</evidence>
<accession>A0AAV5KQP2</accession>